<sequence>MSLTMGRAHIQALAKCRVSAANNSDVAADQVMIVLIKNAIVYQQYLASAMVRRKAGNTGEYRGKRTSRGPRIDDQACFQDDAPSWPGRPPG</sequence>
<gene>
    <name evidence="2" type="ORF">BJB45_19125</name>
</gene>
<dbReference type="AlphaFoldDB" id="W1N6E6"/>
<dbReference type="KEGG" id="hhu:AR456_19305"/>
<proteinExistence type="predicted"/>
<dbReference type="PATRIC" id="fig|1178482.3.peg.2280"/>
<dbReference type="EMBL" id="AVBC01000034">
    <property type="protein sequence ID" value="ERL51084.1"/>
    <property type="molecule type" value="Genomic_DNA"/>
</dbReference>
<evidence type="ECO:0000313" key="2">
    <source>
        <dbReference type="EMBL" id="ERL51084.1"/>
    </source>
</evidence>
<evidence type="ECO:0000313" key="3">
    <source>
        <dbReference type="Proteomes" id="UP000019113"/>
    </source>
</evidence>
<name>W1N6E6_9GAMM</name>
<keyword evidence="3" id="KW-1185">Reference proteome</keyword>
<dbReference type="Proteomes" id="UP000019113">
    <property type="component" value="Unassembled WGS sequence"/>
</dbReference>
<comment type="caution">
    <text evidence="2">The sequence shown here is derived from an EMBL/GenBank/DDBJ whole genome shotgun (WGS) entry which is preliminary data.</text>
</comment>
<accession>W1N6E6</accession>
<evidence type="ECO:0000256" key="1">
    <source>
        <dbReference type="SAM" id="MobiDB-lite"/>
    </source>
</evidence>
<reference evidence="2 3" key="1">
    <citation type="submission" date="2013-08" db="EMBL/GenBank/DDBJ databases">
        <title>draft genome of Halomonas huanghegensis, strain BJGMM-B45T.</title>
        <authorList>
            <person name="Miao C."/>
            <person name="Wan Y."/>
            <person name="Jin W."/>
        </authorList>
    </citation>
    <scope>NUCLEOTIDE SEQUENCE [LARGE SCALE GENOMIC DNA]</scope>
    <source>
        <strain evidence="2 3">BJGMM-B45</strain>
    </source>
</reference>
<feature type="region of interest" description="Disordered" evidence="1">
    <location>
        <begin position="54"/>
        <end position="91"/>
    </location>
</feature>
<organism evidence="2 3">
    <name type="scientific">Halomonas huangheensis</name>
    <dbReference type="NCBI Taxonomy" id="1178482"/>
    <lineage>
        <taxon>Bacteria</taxon>
        <taxon>Pseudomonadati</taxon>
        <taxon>Pseudomonadota</taxon>
        <taxon>Gammaproteobacteria</taxon>
        <taxon>Oceanospirillales</taxon>
        <taxon>Halomonadaceae</taxon>
        <taxon>Halomonas</taxon>
    </lineage>
</organism>
<protein>
    <submittedName>
        <fullName evidence="2">Uncharacterized protein</fullName>
    </submittedName>
</protein>